<evidence type="ECO:0000256" key="10">
    <source>
        <dbReference type="ARBA" id="ARBA00048349"/>
    </source>
</evidence>
<keyword evidence="8" id="KW-0406">Ion transport</keyword>
<reference evidence="15" key="1">
    <citation type="submission" date="2025-08" db="UniProtKB">
        <authorList>
            <consortium name="Ensembl"/>
        </authorList>
    </citation>
    <scope>IDENTIFICATION</scope>
</reference>
<reference evidence="15" key="2">
    <citation type="submission" date="2025-09" db="UniProtKB">
        <authorList>
            <consortium name="Ensembl"/>
        </authorList>
    </citation>
    <scope>IDENTIFICATION</scope>
</reference>
<dbReference type="InterPro" id="IPR002524">
    <property type="entry name" value="Cation_efflux"/>
</dbReference>
<dbReference type="GO" id="GO:0010043">
    <property type="term" value="P:response to zinc ion"/>
    <property type="evidence" value="ECO:0007669"/>
    <property type="project" value="TreeGrafter"/>
</dbReference>
<feature type="transmembrane region" description="Helical" evidence="12">
    <location>
        <begin position="260"/>
        <end position="277"/>
    </location>
</feature>
<evidence type="ECO:0000256" key="3">
    <source>
        <dbReference type="ARBA" id="ARBA00022448"/>
    </source>
</evidence>
<feature type="domain" description="Cation efflux protein transmembrane" evidence="13">
    <location>
        <begin position="132"/>
        <end position="285"/>
    </location>
</feature>
<dbReference type="GO" id="GO:0015297">
    <property type="term" value="F:antiporter activity"/>
    <property type="evidence" value="ECO:0007669"/>
    <property type="project" value="UniProtKB-KW"/>
</dbReference>
<evidence type="ECO:0000256" key="1">
    <source>
        <dbReference type="ARBA" id="ARBA00004141"/>
    </source>
</evidence>
<evidence type="ECO:0000256" key="8">
    <source>
        <dbReference type="ARBA" id="ARBA00023065"/>
    </source>
</evidence>
<evidence type="ECO:0000256" key="6">
    <source>
        <dbReference type="ARBA" id="ARBA00022906"/>
    </source>
</evidence>
<accession>A0A674JSQ0</accession>
<keyword evidence="4" id="KW-0050">Antiport</keyword>
<dbReference type="InterPro" id="IPR050681">
    <property type="entry name" value="CDF/SLC30A"/>
</dbReference>
<sequence>MAQSRVWNSIKSMLRKNDDPLFLNDSSAFDFSDEVGEEDFPRFNKLRVVVSDDTSDAAPDRPVNGAHLGLQSDDDSLLDRDIALRSTQTSSPRTDPCSNCSKQRELSKQRKVKKQLILAAVLYLFFMIGELIEVLSALVSVLLVYILMVVFLYEAVQRTIHMDYEINGDIMLITAAVGVAVNLIMGFLLNQSGHLHSHSHSQVPASNTPNTAHGHSQGHSSLAVRAAFVHALGDLVQSIGVLVAAYIIRFKPEYKIADPICTYIFSILVVFTTVRIIRDTGVIILEGVPKHLNVDRIKEDLMKIEDVYSIEDLNVWSLTAGKTTAIVHLQLVPGSSRKWEEVQSKARHLLLNTFGMYKCSVQLQSYKHEVNKTCAGCQSSSA</sequence>
<evidence type="ECO:0000259" key="14">
    <source>
        <dbReference type="Pfam" id="PF16916"/>
    </source>
</evidence>
<dbReference type="GO" id="GO:0005886">
    <property type="term" value="C:plasma membrane"/>
    <property type="evidence" value="ECO:0007669"/>
    <property type="project" value="TreeGrafter"/>
</dbReference>
<feature type="transmembrane region" description="Helical" evidence="12">
    <location>
        <begin position="138"/>
        <end position="156"/>
    </location>
</feature>
<dbReference type="InterPro" id="IPR027469">
    <property type="entry name" value="Cation_efflux_TMD_sf"/>
</dbReference>
<dbReference type="PANTHER" id="PTHR11562:SF27">
    <property type="entry name" value="PROTON-COUPLED ZINC ANTIPORTER SLC30A4-RELATED"/>
    <property type="match status" value="1"/>
</dbReference>
<dbReference type="GO" id="GO:0005385">
    <property type="term" value="F:zinc ion transmembrane transporter activity"/>
    <property type="evidence" value="ECO:0007669"/>
    <property type="project" value="TreeGrafter"/>
</dbReference>
<dbReference type="Ensembl" id="ENSTMTT00000024581.1">
    <property type="protein sequence ID" value="ENSTMTP00000023743.1"/>
    <property type="gene ID" value="ENSTMTG00000017282.1"/>
</dbReference>
<dbReference type="Pfam" id="PF16916">
    <property type="entry name" value="ZT_dimer"/>
    <property type="match status" value="1"/>
</dbReference>
<comment type="subcellular location">
    <subcellularLocation>
        <location evidence="1">Membrane</location>
        <topology evidence="1">Multi-pass membrane protein</topology>
    </subcellularLocation>
</comment>
<name>A0A674JSQ0_9SAUR</name>
<keyword evidence="5 12" id="KW-0812">Transmembrane</keyword>
<dbReference type="Proteomes" id="UP000472274">
    <property type="component" value="Unplaced"/>
</dbReference>
<keyword evidence="6" id="KW-0862">Zinc</keyword>
<dbReference type="InterPro" id="IPR058533">
    <property type="entry name" value="Cation_efflux_TM"/>
</dbReference>
<evidence type="ECO:0000256" key="2">
    <source>
        <dbReference type="ARBA" id="ARBA00008873"/>
    </source>
</evidence>
<keyword evidence="7 12" id="KW-1133">Transmembrane helix</keyword>
<gene>
    <name evidence="15" type="primary">SLC30A4</name>
</gene>
<evidence type="ECO:0000256" key="7">
    <source>
        <dbReference type="ARBA" id="ARBA00022989"/>
    </source>
</evidence>
<dbReference type="NCBIfam" id="TIGR01297">
    <property type="entry name" value="CDF"/>
    <property type="match status" value="1"/>
</dbReference>
<keyword evidence="6" id="KW-0864">Zinc transport</keyword>
<comment type="catalytic activity">
    <reaction evidence="10">
        <text>Zn(2+)(in) + 2 H(+)(out) = Zn(2+)(out) + 2 H(+)(in)</text>
        <dbReference type="Rhea" id="RHEA:72627"/>
        <dbReference type="ChEBI" id="CHEBI:15378"/>
        <dbReference type="ChEBI" id="CHEBI:29105"/>
    </reaction>
</comment>
<keyword evidence="3" id="KW-0813">Transport</keyword>
<evidence type="ECO:0000259" key="13">
    <source>
        <dbReference type="Pfam" id="PF01545"/>
    </source>
</evidence>
<feature type="compositionally biased region" description="Polar residues" evidence="11">
    <location>
        <begin position="202"/>
        <end position="217"/>
    </location>
</feature>
<evidence type="ECO:0000256" key="5">
    <source>
        <dbReference type="ARBA" id="ARBA00022692"/>
    </source>
</evidence>
<comment type="similarity">
    <text evidence="2">Belongs to the cation diffusion facilitator (CDF) transporter (TC 2.A.4) family. SLC30A subfamily.</text>
</comment>
<dbReference type="InterPro" id="IPR027470">
    <property type="entry name" value="Cation_efflux_CTD"/>
</dbReference>
<feature type="domain" description="Cation efflux protein cytoplasmic" evidence="14">
    <location>
        <begin position="289"/>
        <end position="364"/>
    </location>
</feature>
<dbReference type="Pfam" id="PF01545">
    <property type="entry name" value="Cation_efflux"/>
    <property type="match status" value="1"/>
</dbReference>
<dbReference type="SUPFAM" id="SSF161111">
    <property type="entry name" value="Cation efflux protein transmembrane domain-like"/>
    <property type="match status" value="1"/>
</dbReference>
<proteinExistence type="inferred from homology"/>
<dbReference type="PANTHER" id="PTHR11562">
    <property type="entry name" value="CATION EFFLUX PROTEIN/ ZINC TRANSPORTER"/>
    <property type="match status" value="1"/>
</dbReference>
<evidence type="ECO:0000313" key="15">
    <source>
        <dbReference type="Ensembl" id="ENSTMTP00000023743.1"/>
    </source>
</evidence>
<evidence type="ECO:0000313" key="16">
    <source>
        <dbReference type="Proteomes" id="UP000472274"/>
    </source>
</evidence>
<keyword evidence="9 12" id="KW-0472">Membrane</keyword>
<feature type="transmembrane region" description="Helical" evidence="12">
    <location>
        <begin position="227"/>
        <end position="248"/>
    </location>
</feature>
<feature type="transmembrane region" description="Helical" evidence="12">
    <location>
        <begin position="168"/>
        <end position="189"/>
    </location>
</feature>
<evidence type="ECO:0000256" key="9">
    <source>
        <dbReference type="ARBA" id="ARBA00023136"/>
    </source>
</evidence>
<evidence type="ECO:0000256" key="4">
    <source>
        <dbReference type="ARBA" id="ARBA00022449"/>
    </source>
</evidence>
<feature type="region of interest" description="Disordered" evidence="11">
    <location>
        <begin position="198"/>
        <end position="217"/>
    </location>
</feature>
<dbReference type="AlphaFoldDB" id="A0A674JSQ0"/>
<protein>
    <submittedName>
        <fullName evidence="15">Solute carrier family 30 member 4</fullName>
    </submittedName>
</protein>
<dbReference type="Gene3D" id="1.20.1510.10">
    <property type="entry name" value="Cation efflux protein transmembrane domain"/>
    <property type="match status" value="1"/>
</dbReference>
<evidence type="ECO:0000256" key="12">
    <source>
        <dbReference type="SAM" id="Phobius"/>
    </source>
</evidence>
<keyword evidence="16" id="KW-1185">Reference proteome</keyword>
<organism evidence="15 16">
    <name type="scientific">Terrapene triunguis</name>
    <name type="common">Three-toed box turtle</name>
    <dbReference type="NCBI Taxonomy" id="2587831"/>
    <lineage>
        <taxon>Eukaryota</taxon>
        <taxon>Metazoa</taxon>
        <taxon>Chordata</taxon>
        <taxon>Craniata</taxon>
        <taxon>Vertebrata</taxon>
        <taxon>Euteleostomi</taxon>
        <taxon>Archelosauria</taxon>
        <taxon>Testudinata</taxon>
        <taxon>Testudines</taxon>
        <taxon>Cryptodira</taxon>
        <taxon>Durocryptodira</taxon>
        <taxon>Testudinoidea</taxon>
        <taxon>Emydidae</taxon>
        <taxon>Terrapene</taxon>
    </lineage>
</organism>
<dbReference type="GeneTree" id="ENSGT00940000157545"/>
<evidence type="ECO:0000256" key="11">
    <source>
        <dbReference type="SAM" id="MobiDB-lite"/>
    </source>
</evidence>